<sequence length="78" mass="9112">MGHLILAIRLTTTLSITHWESLWTTRPRPKHCFNRWQFAHFRETCQAGPHSCATRQLGRHRARSPGRQCSPSLCHRHS</sequence>
<evidence type="ECO:0000256" key="1">
    <source>
        <dbReference type="SAM" id="MobiDB-lite"/>
    </source>
</evidence>
<organism evidence="3 4">
    <name type="scientific">Engystomops pustulosus</name>
    <name type="common">Tungara frog</name>
    <name type="synonym">Physalaemus pustulosus</name>
    <dbReference type="NCBI Taxonomy" id="76066"/>
    <lineage>
        <taxon>Eukaryota</taxon>
        <taxon>Metazoa</taxon>
        <taxon>Chordata</taxon>
        <taxon>Craniata</taxon>
        <taxon>Vertebrata</taxon>
        <taxon>Euteleostomi</taxon>
        <taxon>Amphibia</taxon>
        <taxon>Batrachia</taxon>
        <taxon>Anura</taxon>
        <taxon>Neobatrachia</taxon>
        <taxon>Hyloidea</taxon>
        <taxon>Leptodactylidae</taxon>
        <taxon>Leiuperinae</taxon>
        <taxon>Engystomops</taxon>
    </lineage>
</organism>
<evidence type="ECO:0000313" key="4">
    <source>
        <dbReference type="Proteomes" id="UP000824782"/>
    </source>
</evidence>
<feature type="region of interest" description="Disordered" evidence="1">
    <location>
        <begin position="56"/>
        <end position="78"/>
    </location>
</feature>
<reference evidence="3" key="1">
    <citation type="thesis" date="2020" institute="ProQuest LLC" country="789 East Eisenhower Parkway, Ann Arbor, MI, USA">
        <title>Comparative Genomics and Chromosome Evolution.</title>
        <authorList>
            <person name="Mudd A.B."/>
        </authorList>
    </citation>
    <scope>NUCLEOTIDE SEQUENCE</scope>
    <source>
        <strain evidence="3">237g6f4</strain>
        <tissue evidence="3">Blood</tissue>
    </source>
</reference>
<keyword evidence="4" id="KW-1185">Reference proteome</keyword>
<name>A0AAV7BJD3_ENGPU</name>
<feature type="chain" id="PRO_5043675461" description="Secreted protein" evidence="2">
    <location>
        <begin position="16"/>
        <end position="78"/>
    </location>
</feature>
<keyword evidence="2" id="KW-0732">Signal</keyword>
<protein>
    <recommendedName>
        <fullName evidence="5">Secreted protein</fullName>
    </recommendedName>
</protein>
<dbReference type="Proteomes" id="UP000824782">
    <property type="component" value="Unassembled WGS sequence"/>
</dbReference>
<dbReference type="AlphaFoldDB" id="A0AAV7BJD3"/>
<dbReference type="EMBL" id="WNYA01000005">
    <property type="protein sequence ID" value="KAG8572713.1"/>
    <property type="molecule type" value="Genomic_DNA"/>
</dbReference>
<feature type="signal peptide" evidence="2">
    <location>
        <begin position="1"/>
        <end position="15"/>
    </location>
</feature>
<comment type="caution">
    <text evidence="3">The sequence shown here is derived from an EMBL/GenBank/DDBJ whole genome shotgun (WGS) entry which is preliminary data.</text>
</comment>
<accession>A0AAV7BJD3</accession>
<evidence type="ECO:0000313" key="3">
    <source>
        <dbReference type="EMBL" id="KAG8572713.1"/>
    </source>
</evidence>
<evidence type="ECO:0000256" key="2">
    <source>
        <dbReference type="SAM" id="SignalP"/>
    </source>
</evidence>
<gene>
    <name evidence="3" type="ORF">GDO81_012137</name>
</gene>
<evidence type="ECO:0008006" key="5">
    <source>
        <dbReference type="Google" id="ProtNLM"/>
    </source>
</evidence>
<proteinExistence type="predicted"/>